<keyword evidence="2" id="KW-1185">Reference proteome</keyword>
<sequence>MVKEHNCLVDITNKTQFSMSYMEEWYDSGRLADGFRWPKTINAGEHQKVLNYERDWSMAGCSGYVTYKMNNTKVTIAFSNPSVGVNKLGVGTGGMKVWDYMDNHRYQGFTEKINCPDGVILSCHCECTGGNTNTCSVYLAEMN</sequence>
<gene>
    <name evidence="1" type="ORF">PLOB_00044729</name>
</gene>
<dbReference type="Proteomes" id="UP001159405">
    <property type="component" value="Unassembled WGS sequence"/>
</dbReference>
<reference evidence="1 2" key="1">
    <citation type="submission" date="2022-05" db="EMBL/GenBank/DDBJ databases">
        <authorList>
            <consortium name="Genoscope - CEA"/>
            <person name="William W."/>
        </authorList>
    </citation>
    <scope>NUCLEOTIDE SEQUENCE [LARGE SCALE GENOMIC DNA]</scope>
</reference>
<evidence type="ECO:0000313" key="1">
    <source>
        <dbReference type="EMBL" id="CAH3145810.1"/>
    </source>
</evidence>
<name>A0ABN8PKJ5_9CNID</name>
<protein>
    <submittedName>
        <fullName evidence="1">Uncharacterized protein</fullName>
    </submittedName>
</protein>
<organism evidence="1 2">
    <name type="scientific">Porites lobata</name>
    <dbReference type="NCBI Taxonomy" id="104759"/>
    <lineage>
        <taxon>Eukaryota</taxon>
        <taxon>Metazoa</taxon>
        <taxon>Cnidaria</taxon>
        <taxon>Anthozoa</taxon>
        <taxon>Hexacorallia</taxon>
        <taxon>Scleractinia</taxon>
        <taxon>Fungiina</taxon>
        <taxon>Poritidae</taxon>
        <taxon>Porites</taxon>
    </lineage>
</organism>
<dbReference type="Gene3D" id="2.60.270.50">
    <property type="match status" value="1"/>
</dbReference>
<proteinExistence type="predicted"/>
<comment type="caution">
    <text evidence="1">The sequence shown here is derived from an EMBL/GenBank/DDBJ whole genome shotgun (WGS) entry which is preliminary data.</text>
</comment>
<accession>A0ABN8PKJ5</accession>
<evidence type="ECO:0000313" key="2">
    <source>
        <dbReference type="Proteomes" id="UP001159405"/>
    </source>
</evidence>
<dbReference type="EMBL" id="CALNXK010000077">
    <property type="protein sequence ID" value="CAH3145810.1"/>
    <property type="molecule type" value="Genomic_DNA"/>
</dbReference>